<keyword evidence="2" id="KW-1185">Reference proteome</keyword>
<comment type="caution">
    <text evidence="1">The sequence shown here is derived from an EMBL/GenBank/DDBJ whole genome shotgun (WGS) entry which is preliminary data.</text>
</comment>
<accession>A0A916ZZS5</accession>
<dbReference type="InterPro" id="IPR036249">
    <property type="entry name" value="Thioredoxin-like_sf"/>
</dbReference>
<evidence type="ECO:0008006" key="3">
    <source>
        <dbReference type="Google" id="ProtNLM"/>
    </source>
</evidence>
<dbReference type="RefSeq" id="WP_188406905.1">
    <property type="nucleotide sequence ID" value="NZ_BMGL01000013.1"/>
</dbReference>
<proteinExistence type="predicted"/>
<name>A0A916ZZS5_9FLAO</name>
<gene>
    <name evidence="1" type="ORF">GCM10010831_21880</name>
</gene>
<dbReference type="Pfam" id="PF11551">
    <property type="entry name" value="Omp28"/>
    <property type="match status" value="1"/>
</dbReference>
<sequence>MIIKQLNWFIALLLFVLLSCSEKYEIVTGETGIFATHNSSTRALGEETIIRVFTEDGKEVTDESTIFVNGERFDDNTFTADQTGFYEVIAKYQNIESSQLFVEYHDGSQVNYKKRVLIEDYTGTWCGWCPRVSHGMKLVSEISEDVVFIAIHRAPVGTSDPYNYTNAEELEQFINTPGYPKGFINRTNQWKFPEPSNLRQVVEFKQGSNPKLGLALNSSQNNNFINVSVNVGFAKNFSNLKLVVQLLENNLVYPQVNYTDYYEGNNPIEAYVHDYTLRYTATNILGDEIPNAETFDTNQWQKNLAFPLPENIEDINQLDIVAFVVNENGEVINVRKSSLGEQQEFEME</sequence>
<dbReference type="InterPro" id="IPR013783">
    <property type="entry name" value="Ig-like_fold"/>
</dbReference>
<dbReference type="AlphaFoldDB" id="A0A916ZZS5"/>
<organism evidence="1 2">
    <name type="scientific">Psychroflexus salis</name>
    <dbReference type="NCBI Taxonomy" id="1526574"/>
    <lineage>
        <taxon>Bacteria</taxon>
        <taxon>Pseudomonadati</taxon>
        <taxon>Bacteroidota</taxon>
        <taxon>Flavobacteriia</taxon>
        <taxon>Flavobacteriales</taxon>
        <taxon>Flavobacteriaceae</taxon>
        <taxon>Psychroflexus</taxon>
    </lineage>
</organism>
<dbReference type="Gene3D" id="2.60.40.10">
    <property type="entry name" value="Immunoglobulins"/>
    <property type="match status" value="1"/>
</dbReference>
<reference evidence="1 2" key="1">
    <citation type="journal article" date="2014" name="Int. J. Syst. Evol. Microbiol.">
        <title>Complete genome sequence of Corynebacterium casei LMG S-19264T (=DSM 44701T), isolated from a smear-ripened cheese.</title>
        <authorList>
            <consortium name="US DOE Joint Genome Institute (JGI-PGF)"/>
            <person name="Walter F."/>
            <person name="Albersmeier A."/>
            <person name="Kalinowski J."/>
            <person name="Ruckert C."/>
        </authorList>
    </citation>
    <scope>NUCLEOTIDE SEQUENCE [LARGE SCALE GENOMIC DNA]</scope>
    <source>
        <strain evidence="1 2">CGMCC 1.12925</strain>
    </source>
</reference>
<evidence type="ECO:0000313" key="2">
    <source>
        <dbReference type="Proteomes" id="UP000599688"/>
    </source>
</evidence>
<dbReference type="EMBL" id="BMGL01000013">
    <property type="protein sequence ID" value="GGE20413.1"/>
    <property type="molecule type" value="Genomic_DNA"/>
</dbReference>
<evidence type="ECO:0000313" key="1">
    <source>
        <dbReference type="EMBL" id="GGE20413.1"/>
    </source>
</evidence>
<dbReference type="PROSITE" id="PS51257">
    <property type="entry name" value="PROKAR_LIPOPROTEIN"/>
    <property type="match status" value="1"/>
</dbReference>
<dbReference type="SUPFAM" id="SSF52833">
    <property type="entry name" value="Thioredoxin-like"/>
    <property type="match status" value="1"/>
</dbReference>
<protein>
    <recommendedName>
        <fullName evidence="3">Outer membrane protein Omp28</fullName>
    </recommendedName>
</protein>
<dbReference type="Proteomes" id="UP000599688">
    <property type="component" value="Unassembled WGS sequence"/>
</dbReference>
<dbReference type="InterPro" id="IPR021615">
    <property type="entry name" value="Omp28"/>
</dbReference>